<feature type="region of interest" description="Disordered" evidence="4">
    <location>
        <begin position="124"/>
        <end position="150"/>
    </location>
</feature>
<dbReference type="InterPro" id="IPR005471">
    <property type="entry name" value="Tscrpt_reg_IclR_N"/>
</dbReference>
<dbReference type="Pfam" id="PF01614">
    <property type="entry name" value="IclR_C"/>
    <property type="match status" value="1"/>
</dbReference>
<sequence>MSADEPHKAAGRAEIDDDVALLRPVGKPMRNLRPNTTGWTIPSTFVPVYEIHFGNDDEEKGLSGTEAPSPETPAESIPSETAENRQGGEAPGRRSGSSASDRNDGRSLGARIISDLHSSIGETAAADNGGLAGEDEDEGGNIPQKARAGANLRRSRAALSIFQDPQQVGHSEKSLSSAGTLQNTDTVAIAKALHSNVGVIDKAAIVLAALETGPATLVELTNRSGLSRPTAHRIATALEVHHFVDRNNDGRFVLGARFAQLAVAAGNDRLIAAGIPILQSLHDRTGESAQIYRRHEGQRICIASVERTTGLRDSVPVGTRLSLAAGAASHVLLAWEPSENLRGFLSRARFGNKALADVRRRDWAESVDERETGVSSVAAPIRNASGQIVAAINLSGPSERMGEHPGHLYAPVVLSAAKHLSDDISHAGL</sequence>
<dbReference type="GO" id="GO:0045892">
    <property type="term" value="P:negative regulation of DNA-templated transcription"/>
    <property type="evidence" value="ECO:0007669"/>
    <property type="project" value="TreeGrafter"/>
</dbReference>
<dbReference type="AlphaFoldDB" id="J0X042"/>
<accession>J0X042</accession>
<evidence type="ECO:0000256" key="4">
    <source>
        <dbReference type="SAM" id="MobiDB-lite"/>
    </source>
</evidence>
<evidence type="ECO:0000259" key="5">
    <source>
        <dbReference type="PROSITE" id="PS51077"/>
    </source>
</evidence>
<dbReference type="SMART" id="SM00346">
    <property type="entry name" value="HTH_ICLR"/>
    <property type="match status" value="1"/>
</dbReference>
<protein>
    <recommendedName>
        <fullName evidence="9">HTH iclR-type domain-containing protein</fullName>
    </recommendedName>
</protein>
<dbReference type="eggNOG" id="COG1414">
    <property type="taxonomic scope" value="Bacteria"/>
</dbReference>
<dbReference type="InterPro" id="IPR036388">
    <property type="entry name" value="WH-like_DNA-bd_sf"/>
</dbReference>
<dbReference type="Gene3D" id="1.10.10.10">
    <property type="entry name" value="Winged helix-like DNA-binding domain superfamily/Winged helix DNA-binding domain"/>
    <property type="match status" value="1"/>
</dbReference>
<reference evidence="7 8" key="1">
    <citation type="submission" date="2012-01" db="EMBL/GenBank/DDBJ databases">
        <title>The Genome Sequence of Scardovia wiggsiae F0424.</title>
        <authorList>
            <consortium name="The Broad Institute Genome Sequencing Platform"/>
            <person name="Earl A."/>
            <person name="Ward D."/>
            <person name="Feldgarden M."/>
            <person name="Gevers D."/>
            <person name="Izard J."/>
            <person name="Ganesan A."/>
            <person name="Baranova O.V."/>
            <person name="Blanton J.M."/>
            <person name="Tanner A.C."/>
            <person name="Mathney J."/>
            <person name="Dewhirst F.E."/>
            <person name="Young S.K."/>
            <person name="Zeng Q."/>
            <person name="Gargeya S."/>
            <person name="Fitzgerald M."/>
            <person name="Haas B."/>
            <person name="Abouelleil A."/>
            <person name="Alvarado L."/>
            <person name="Arachchi H.M."/>
            <person name="Berlin A."/>
            <person name="Chapman S.B."/>
            <person name="Gearin G."/>
            <person name="Goldberg J."/>
            <person name="Griggs A."/>
            <person name="Gujja S."/>
            <person name="Hansen M."/>
            <person name="Heiman D."/>
            <person name="Howarth C."/>
            <person name="Larimer J."/>
            <person name="Lui A."/>
            <person name="MacDonald P.J.P."/>
            <person name="McCowen C."/>
            <person name="Montmayeur A."/>
            <person name="Murphy C."/>
            <person name="Neiman D."/>
            <person name="Pearson M."/>
            <person name="Priest M."/>
            <person name="Roberts A."/>
            <person name="Saif S."/>
            <person name="Shea T."/>
            <person name="Sisk P."/>
            <person name="Stolte C."/>
            <person name="Sykes S."/>
            <person name="Wortman J."/>
            <person name="Nusbaum C."/>
            <person name="Birren B."/>
        </authorList>
    </citation>
    <scope>NUCLEOTIDE SEQUENCE [LARGE SCALE GENOMIC DNA]</scope>
    <source>
        <strain evidence="7 8">F0424</strain>
    </source>
</reference>
<dbReference type="HOGENOM" id="CLU_663658_0_0_11"/>
<proteinExistence type="predicted"/>
<dbReference type="EMBL" id="AGZS01000006">
    <property type="protein sequence ID" value="EJD64736.1"/>
    <property type="molecule type" value="Genomic_DNA"/>
</dbReference>
<dbReference type="PROSITE" id="PS51078">
    <property type="entry name" value="ICLR_ED"/>
    <property type="match status" value="1"/>
</dbReference>
<evidence type="ECO:0000313" key="7">
    <source>
        <dbReference type="EMBL" id="EJD64736.1"/>
    </source>
</evidence>
<dbReference type="InterPro" id="IPR036390">
    <property type="entry name" value="WH_DNA-bd_sf"/>
</dbReference>
<comment type="caution">
    <text evidence="7">The sequence shown here is derived from an EMBL/GenBank/DDBJ whole genome shotgun (WGS) entry which is preliminary data.</text>
</comment>
<dbReference type="STRING" id="857290.HMPREF9156_01231"/>
<keyword evidence="8" id="KW-1185">Reference proteome</keyword>
<dbReference type="GO" id="GO:0003700">
    <property type="term" value="F:DNA-binding transcription factor activity"/>
    <property type="evidence" value="ECO:0007669"/>
    <property type="project" value="TreeGrafter"/>
</dbReference>
<feature type="domain" description="IclR-ED" evidence="6">
    <location>
        <begin position="257"/>
        <end position="426"/>
    </location>
</feature>
<dbReference type="SUPFAM" id="SSF55781">
    <property type="entry name" value="GAF domain-like"/>
    <property type="match status" value="1"/>
</dbReference>
<dbReference type="PANTHER" id="PTHR30136">
    <property type="entry name" value="HELIX-TURN-HELIX TRANSCRIPTIONAL REGULATOR, ICLR FAMILY"/>
    <property type="match status" value="1"/>
</dbReference>
<dbReference type="PANTHER" id="PTHR30136:SF39">
    <property type="entry name" value="TRANSCRIPTIONAL REGULATORY PROTEIN"/>
    <property type="match status" value="1"/>
</dbReference>
<dbReference type="Pfam" id="PF09339">
    <property type="entry name" value="HTH_IclR"/>
    <property type="match status" value="1"/>
</dbReference>
<gene>
    <name evidence="7" type="ORF">HMPREF9156_01231</name>
</gene>
<evidence type="ECO:0000313" key="8">
    <source>
        <dbReference type="Proteomes" id="UP000006415"/>
    </source>
</evidence>
<evidence type="ECO:0000256" key="2">
    <source>
        <dbReference type="ARBA" id="ARBA00023125"/>
    </source>
</evidence>
<dbReference type="Proteomes" id="UP000006415">
    <property type="component" value="Unassembled WGS sequence"/>
</dbReference>
<keyword evidence="1" id="KW-0805">Transcription regulation</keyword>
<evidence type="ECO:0000256" key="1">
    <source>
        <dbReference type="ARBA" id="ARBA00023015"/>
    </source>
</evidence>
<keyword evidence="3" id="KW-0804">Transcription</keyword>
<name>J0X042_9BIFI</name>
<dbReference type="PROSITE" id="PS51077">
    <property type="entry name" value="HTH_ICLR"/>
    <property type="match status" value="1"/>
</dbReference>
<feature type="domain" description="HTH iclR-type" evidence="5">
    <location>
        <begin position="197"/>
        <end position="256"/>
    </location>
</feature>
<dbReference type="InterPro" id="IPR050707">
    <property type="entry name" value="HTH_MetabolicPath_Reg"/>
</dbReference>
<dbReference type="InterPro" id="IPR014757">
    <property type="entry name" value="Tscrpt_reg_IclR_C"/>
</dbReference>
<keyword evidence="2" id="KW-0238">DNA-binding</keyword>
<evidence type="ECO:0000256" key="3">
    <source>
        <dbReference type="ARBA" id="ARBA00023163"/>
    </source>
</evidence>
<dbReference type="GO" id="GO:0003677">
    <property type="term" value="F:DNA binding"/>
    <property type="evidence" value="ECO:0007669"/>
    <property type="project" value="UniProtKB-KW"/>
</dbReference>
<dbReference type="Gene3D" id="3.30.450.40">
    <property type="match status" value="1"/>
</dbReference>
<organism evidence="7 8">
    <name type="scientific">Scardovia wiggsiae F0424</name>
    <dbReference type="NCBI Taxonomy" id="857290"/>
    <lineage>
        <taxon>Bacteria</taxon>
        <taxon>Bacillati</taxon>
        <taxon>Actinomycetota</taxon>
        <taxon>Actinomycetes</taxon>
        <taxon>Bifidobacteriales</taxon>
        <taxon>Bifidobacteriaceae</taxon>
        <taxon>Scardovia</taxon>
    </lineage>
</organism>
<evidence type="ECO:0008006" key="9">
    <source>
        <dbReference type="Google" id="ProtNLM"/>
    </source>
</evidence>
<dbReference type="SUPFAM" id="SSF46785">
    <property type="entry name" value="Winged helix' DNA-binding domain"/>
    <property type="match status" value="1"/>
</dbReference>
<evidence type="ECO:0000259" key="6">
    <source>
        <dbReference type="PROSITE" id="PS51078"/>
    </source>
</evidence>
<feature type="region of interest" description="Disordered" evidence="4">
    <location>
        <begin position="55"/>
        <end position="106"/>
    </location>
</feature>
<dbReference type="InterPro" id="IPR029016">
    <property type="entry name" value="GAF-like_dom_sf"/>
</dbReference>